<sequence>MRPPVIGPRTPPRPVLLLDQGGRLWAIGRVPGDPHGLIAHPGPDTPGRWRQFATDAGRHWWRRAAIPLVVDRGRPAVAVIAVPRLGRRMRRAIEDRRCHAAGQELGITAGFACLSPLPPSDNQALQDPRRRPTRLSLSLIAADDALMQVIADASAADIWLCPVAPVALPGPAINSAAGDAAPTDMAVVASTRWTALHVAIQTTAGHAGTIDQILYEAGHPVFASRRPLDGLSAADAAMDGGRAVRRHLRRQHQSPALDTILLSDTRPEITLWAGLSTAGRGTPDDDDQPPRHVEPPRISGTGAAPGHLALMAVAGLIDGAPLPHLRTIGTTPGRGTTAAHGLTASLGETGPRRLGMAVAALGLASAVVLPGVQAARLVDASEIASHRSLITRTMLEAAIRMAGGAAPARIAAGERVAAALAGLAAMEAADPIDLICVLDQLAMLRPDGIVISGIERQPGDLTLALTVSIVDPDAASAEQRRQDFLEAIDAAAFGLVARNGPAGSAQAIAPLTRPPMELAAADSPVPDAAAPFLGKVVLIPDRQQPATTDTAGAVCRRGGLPLQSTAAPPASMPGPMSPAIASQAGRLRPGWRLRPDWRPRTGWRPRAGWRPEFGWRPGQPRGAAAPAAGMQQDPGQDAKRRRALSLPLVLLVMAVIMVGAVDLRLALTVRDAAARAEAAAALTDAAAADRTRAEAAQWRLETGRDLLARDPRPLFMPPPPGALLRALSDRAAAAGVTAIRLSLSDAPTEPVTADSRRSGPRTLPYPPSDELLPRLRPVVVTADLTAPSDVELRLAVAAMRAVLPGRAVPSLISISDRPAEGTAVARVALRFTTIDPASLPGWTMTTADPLAPFLAAESAILPAAAAHRARLNDGSFRSLMLSLADHRRRLSQRDAADDDTGGDAAPPPRLVTLDGIARGRDGGWRLWLNGRRISNAAEPSPDDPVIRAVGRGHVSIAADRRGVAVALKIGQTLCIGSVGQLPLEACR</sequence>
<feature type="compositionally biased region" description="Low complexity" evidence="1">
    <location>
        <begin position="617"/>
        <end position="635"/>
    </location>
</feature>
<feature type="region of interest" description="Disordered" evidence="1">
    <location>
        <begin position="275"/>
        <end position="302"/>
    </location>
</feature>
<keyword evidence="3" id="KW-1185">Reference proteome</keyword>
<evidence type="ECO:0000313" key="3">
    <source>
        <dbReference type="Proteomes" id="UP000603352"/>
    </source>
</evidence>
<name>A0ABQ1I8D2_9PROT</name>
<organism evidence="2 3">
    <name type="scientific">Tistrella bauzanensis</name>
    <dbReference type="NCBI Taxonomy" id="657419"/>
    <lineage>
        <taxon>Bacteria</taxon>
        <taxon>Pseudomonadati</taxon>
        <taxon>Pseudomonadota</taxon>
        <taxon>Alphaproteobacteria</taxon>
        <taxon>Geminicoccales</taxon>
        <taxon>Geminicoccaceae</taxon>
        <taxon>Tistrella</taxon>
    </lineage>
</organism>
<dbReference type="EMBL" id="BMDZ01000003">
    <property type="protein sequence ID" value="GGB26755.1"/>
    <property type="molecule type" value="Genomic_DNA"/>
</dbReference>
<protein>
    <recommendedName>
        <fullName evidence="4">Flp pilus-assembly TadG-like N-terminal domain-containing protein</fullName>
    </recommendedName>
</protein>
<reference evidence="3" key="1">
    <citation type="journal article" date="2019" name="Int. J. Syst. Evol. Microbiol.">
        <title>The Global Catalogue of Microorganisms (GCM) 10K type strain sequencing project: providing services to taxonomists for standard genome sequencing and annotation.</title>
        <authorList>
            <consortium name="The Broad Institute Genomics Platform"/>
            <consortium name="The Broad Institute Genome Sequencing Center for Infectious Disease"/>
            <person name="Wu L."/>
            <person name="Ma J."/>
        </authorList>
    </citation>
    <scope>NUCLEOTIDE SEQUENCE [LARGE SCALE GENOMIC DNA]</scope>
    <source>
        <strain evidence="3">CGMCC 1.10188</strain>
    </source>
</reference>
<gene>
    <name evidence="2" type="ORF">GCM10011505_05100</name>
</gene>
<feature type="region of interest" description="Disordered" evidence="1">
    <location>
        <begin position="602"/>
        <end position="637"/>
    </location>
</feature>
<feature type="region of interest" description="Disordered" evidence="1">
    <location>
        <begin position="747"/>
        <end position="768"/>
    </location>
</feature>
<dbReference type="Proteomes" id="UP000603352">
    <property type="component" value="Unassembled WGS sequence"/>
</dbReference>
<dbReference type="RefSeq" id="WP_188574573.1">
    <property type="nucleotide sequence ID" value="NZ_BMDZ01000003.1"/>
</dbReference>
<evidence type="ECO:0008006" key="4">
    <source>
        <dbReference type="Google" id="ProtNLM"/>
    </source>
</evidence>
<comment type="caution">
    <text evidence="2">The sequence shown here is derived from an EMBL/GenBank/DDBJ whole genome shotgun (WGS) entry which is preliminary data.</text>
</comment>
<accession>A0ABQ1I8D2</accession>
<evidence type="ECO:0000256" key="1">
    <source>
        <dbReference type="SAM" id="MobiDB-lite"/>
    </source>
</evidence>
<proteinExistence type="predicted"/>
<evidence type="ECO:0000313" key="2">
    <source>
        <dbReference type="EMBL" id="GGB26755.1"/>
    </source>
</evidence>